<dbReference type="AlphaFoldDB" id="X0WDJ6"/>
<evidence type="ECO:0000313" key="1">
    <source>
        <dbReference type="EMBL" id="GAG22633.1"/>
    </source>
</evidence>
<dbReference type="InterPro" id="IPR023674">
    <property type="entry name" value="Ribosomal_uL1-like"/>
</dbReference>
<dbReference type="Pfam" id="PF00687">
    <property type="entry name" value="Ribosomal_L1"/>
    <property type="match status" value="1"/>
</dbReference>
<comment type="caution">
    <text evidence="1">The sequence shown here is derived from an EMBL/GenBank/DDBJ whole genome shotgun (WGS) entry which is preliminary data.</text>
</comment>
<dbReference type="SUPFAM" id="SSF56808">
    <property type="entry name" value="Ribosomal protein L1"/>
    <property type="match status" value="1"/>
</dbReference>
<gene>
    <name evidence="1" type="ORF">S01H1_47582</name>
</gene>
<dbReference type="Gene3D" id="3.30.190.20">
    <property type="match status" value="1"/>
</dbReference>
<evidence type="ECO:0008006" key="2">
    <source>
        <dbReference type="Google" id="ProtNLM"/>
    </source>
</evidence>
<organism evidence="1">
    <name type="scientific">marine sediment metagenome</name>
    <dbReference type="NCBI Taxonomy" id="412755"/>
    <lineage>
        <taxon>unclassified sequences</taxon>
        <taxon>metagenomes</taxon>
        <taxon>ecological metagenomes</taxon>
    </lineage>
</organism>
<name>X0WDJ6_9ZZZZ</name>
<proteinExistence type="predicted"/>
<protein>
    <recommendedName>
        <fullName evidence="2">50S ribosomal protein L1</fullName>
    </recommendedName>
</protein>
<dbReference type="EMBL" id="BARS01030507">
    <property type="protein sequence ID" value="GAG22633.1"/>
    <property type="molecule type" value="Genomic_DNA"/>
</dbReference>
<reference evidence="1" key="1">
    <citation type="journal article" date="2014" name="Front. Microbiol.">
        <title>High frequency of phylogenetically diverse reductive dehalogenase-homologous genes in deep subseafloor sedimentary metagenomes.</title>
        <authorList>
            <person name="Kawai M."/>
            <person name="Futagami T."/>
            <person name="Toyoda A."/>
            <person name="Takaki Y."/>
            <person name="Nishi S."/>
            <person name="Hori S."/>
            <person name="Arai W."/>
            <person name="Tsubouchi T."/>
            <person name="Morono Y."/>
            <person name="Uchiyama I."/>
            <person name="Ito T."/>
            <person name="Fujiyama A."/>
            <person name="Inagaki F."/>
            <person name="Takami H."/>
        </authorList>
    </citation>
    <scope>NUCLEOTIDE SEQUENCE</scope>
    <source>
        <strain evidence="1">Expedition CK06-06</strain>
    </source>
</reference>
<feature type="non-terminal residue" evidence="1">
    <location>
        <position position="1"/>
    </location>
</feature>
<dbReference type="InterPro" id="IPR028364">
    <property type="entry name" value="Ribosomal_uL1/biogenesis"/>
</dbReference>
<sequence length="64" mass="6793">FGKASFEPNALKENLLTVIEGIAERKPEEGLKGRYVKKVCIASTMGPGIVLDSTEVQSVVDAAS</sequence>
<accession>X0WDJ6</accession>